<keyword evidence="3" id="KW-0430">Lectin</keyword>
<keyword evidence="4" id="KW-1185">Reference proteome</keyword>
<comment type="caution">
    <text evidence="3">The sequence shown here is derived from an EMBL/GenBank/DDBJ whole genome shotgun (WGS) entry which is preliminary data.</text>
</comment>
<dbReference type="InterPro" id="IPR016187">
    <property type="entry name" value="CTDL_fold"/>
</dbReference>
<dbReference type="CDD" id="cd00037">
    <property type="entry name" value="CLECT"/>
    <property type="match status" value="1"/>
</dbReference>
<feature type="domain" description="C-type lectin" evidence="2">
    <location>
        <begin position="39"/>
        <end position="157"/>
    </location>
</feature>
<accession>A0A226D3Z6</accession>
<protein>
    <submittedName>
        <fullName evidence="3">C-type lectin domain family 4 member F</fullName>
    </submittedName>
</protein>
<evidence type="ECO:0000259" key="2">
    <source>
        <dbReference type="PROSITE" id="PS50041"/>
    </source>
</evidence>
<name>A0A226D3Z6_FOLCA</name>
<dbReference type="Pfam" id="PF00059">
    <property type="entry name" value="Lectin_C"/>
    <property type="match status" value="1"/>
</dbReference>
<organism evidence="3 4">
    <name type="scientific">Folsomia candida</name>
    <name type="common">Springtail</name>
    <dbReference type="NCBI Taxonomy" id="158441"/>
    <lineage>
        <taxon>Eukaryota</taxon>
        <taxon>Metazoa</taxon>
        <taxon>Ecdysozoa</taxon>
        <taxon>Arthropoda</taxon>
        <taxon>Hexapoda</taxon>
        <taxon>Collembola</taxon>
        <taxon>Entomobryomorpha</taxon>
        <taxon>Isotomoidea</taxon>
        <taxon>Isotomidae</taxon>
        <taxon>Proisotominae</taxon>
        <taxon>Folsomia</taxon>
    </lineage>
</organism>
<dbReference type="InterPro" id="IPR001304">
    <property type="entry name" value="C-type_lectin-like"/>
</dbReference>
<dbReference type="SUPFAM" id="SSF56436">
    <property type="entry name" value="C-type lectin-like"/>
    <property type="match status" value="1"/>
</dbReference>
<sequence length="177" mass="20311">MFLTLLICALEILTNLSPASAQYDGPPLPPPETTQLGYVDGKSYYYNDSQIMDWQSASQFCQSFGWRLAEIRTQAQHDFFVAKSQNEGFIGQYWLGARDSSTVGQYSWDGIDWSRDNRLKNFGQQILLYHQPQMCLLFESYDLGAGYKRSYWSTQPCVGSSAAILCENIPRINYYKF</sequence>
<evidence type="ECO:0000313" key="4">
    <source>
        <dbReference type="Proteomes" id="UP000198287"/>
    </source>
</evidence>
<keyword evidence="1" id="KW-0732">Signal</keyword>
<dbReference type="Proteomes" id="UP000198287">
    <property type="component" value="Unassembled WGS sequence"/>
</dbReference>
<feature type="chain" id="PRO_5012850168" evidence="1">
    <location>
        <begin position="22"/>
        <end position="177"/>
    </location>
</feature>
<dbReference type="GO" id="GO:0030246">
    <property type="term" value="F:carbohydrate binding"/>
    <property type="evidence" value="ECO:0007669"/>
    <property type="project" value="UniProtKB-KW"/>
</dbReference>
<dbReference type="AlphaFoldDB" id="A0A226D3Z6"/>
<dbReference type="EMBL" id="LNIX01000038">
    <property type="protein sequence ID" value="OXA39538.1"/>
    <property type="molecule type" value="Genomic_DNA"/>
</dbReference>
<dbReference type="PROSITE" id="PS50041">
    <property type="entry name" value="C_TYPE_LECTIN_2"/>
    <property type="match status" value="1"/>
</dbReference>
<evidence type="ECO:0000313" key="3">
    <source>
        <dbReference type="EMBL" id="OXA39538.1"/>
    </source>
</evidence>
<feature type="signal peptide" evidence="1">
    <location>
        <begin position="1"/>
        <end position="21"/>
    </location>
</feature>
<dbReference type="OrthoDB" id="8287556at2759"/>
<dbReference type="Gene3D" id="3.10.100.10">
    <property type="entry name" value="Mannose-Binding Protein A, subunit A"/>
    <property type="match status" value="1"/>
</dbReference>
<dbReference type="InterPro" id="IPR016186">
    <property type="entry name" value="C-type_lectin-like/link_sf"/>
</dbReference>
<proteinExistence type="predicted"/>
<gene>
    <name evidence="3" type="ORF">Fcan01_25772</name>
</gene>
<dbReference type="SMART" id="SM00034">
    <property type="entry name" value="CLECT"/>
    <property type="match status" value="1"/>
</dbReference>
<reference evidence="3 4" key="1">
    <citation type="submission" date="2015-12" db="EMBL/GenBank/DDBJ databases">
        <title>The genome of Folsomia candida.</title>
        <authorList>
            <person name="Faddeeva A."/>
            <person name="Derks M.F."/>
            <person name="Anvar Y."/>
            <person name="Smit S."/>
            <person name="Van Straalen N."/>
            <person name="Roelofs D."/>
        </authorList>
    </citation>
    <scope>NUCLEOTIDE SEQUENCE [LARGE SCALE GENOMIC DNA]</scope>
    <source>
        <strain evidence="3 4">VU population</strain>
        <tissue evidence="3">Whole body</tissue>
    </source>
</reference>
<evidence type="ECO:0000256" key="1">
    <source>
        <dbReference type="SAM" id="SignalP"/>
    </source>
</evidence>